<evidence type="ECO:0000256" key="1">
    <source>
        <dbReference type="SAM" id="Phobius"/>
    </source>
</evidence>
<keyword evidence="1" id="KW-1133">Transmembrane helix</keyword>
<reference evidence="2" key="2">
    <citation type="submission" date="2020-09" db="EMBL/GenBank/DDBJ databases">
        <authorList>
            <person name="Sun Q."/>
            <person name="Ohkuma M."/>
        </authorList>
    </citation>
    <scope>NUCLEOTIDE SEQUENCE</scope>
    <source>
        <strain evidence="2">JCM 18487</strain>
    </source>
</reference>
<keyword evidence="1" id="KW-0472">Membrane</keyword>
<feature type="transmembrane region" description="Helical" evidence="1">
    <location>
        <begin position="7"/>
        <end position="23"/>
    </location>
</feature>
<name>A0A917K200_9BACL</name>
<gene>
    <name evidence="2" type="ORF">GCM10010885_03160</name>
</gene>
<protein>
    <submittedName>
        <fullName evidence="2">Uncharacterized protein</fullName>
    </submittedName>
</protein>
<keyword evidence="3" id="KW-1185">Reference proteome</keyword>
<accession>A0A917K200</accession>
<comment type="caution">
    <text evidence="2">The sequence shown here is derived from an EMBL/GenBank/DDBJ whole genome shotgun (WGS) entry which is preliminary data.</text>
</comment>
<evidence type="ECO:0000313" key="3">
    <source>
        <dbReference type="Proteomes" id="UP000637695"/>
    </source>
</evidence>
<proteinExistence type="predicted"/>
<organism evidence="2 3">
    <name type="scientific">Alicyclobacillus cellulosilyticus</name>
    <dbReference type="NCBI Taxonomy" id="1003997"/>
    <lineage>
        <taxon>Bacteria</taxon>
        <taxon>Bacillati</taxon>
        <taxon>Bacillota</taxon>
        <taxon>Bacilli</taxon>
        <taxon>Bacillales</taxon>
        <taxon>Alicyclobacillaceae</taxon>
        <taxon>Alicyclobacillus</taxon>
    </lineage>
</organism>
<evidence type="ECO:0000313" key="2">
    <source>
        <dbReference type="EMBL" id="GGI96945.1"/>
    </source>
</evidence>
<feature type="transmembrane region" description="Helical" evidence="1">
    <location>
        <begin position="29"/>
        <end position="46"/>
    </location>
</feature>
<reference evidence="2" key="1">
    <citation type="journal article" date="2014" name="Int. J. Syst. Evol. Microbiol.">
        <title>Complete genome sequence of Corynebacterium casei LMG S-19264T (=DSM 44701T), isolated from a smear-ripened cheese.</title>
        <authorList>
            <consortium name="US DOE Joint Genome Institute (JGI-PGF)"/>
            <person name="Walter F."/>
            <person name="Albersmeier A."/>
            <person name="Kalinowski J."/>
            <person name="Ruckert C."/>
        </authorList>
    </citation>
    <scope>NUCLEOTIDE SEQUENCE</scope>
    <source>
        <strain evidence="2">JCM 18487</strain>
    </source>
</reference>
<sequence length="77" mass="8773">MHRRGQYLLYLFAFASVIAGILSREPALAAASAAVALFAGGLADRWDNAPVRRFQHHNLQHHRRPVRVRREIQDEEA</sequence>
<keyword evidence="1" id="KW-0812">Transmembrane</keyword>
<dbReference type="EMBL" id="BMOY01000003">
    <property type="protein sequence ID" value="GGI96945.1"/>
    <property type="molecule type" value="Genomic_DNA"/>
</dbReference>
<dbReference type="Proteomes" id="UP000637695">
    <property type="component" value="Unassembled WGS sequence"/>
</dbReference>
<dbReference type="RefSeq" id="WP_188880757.1">
    <property type="nucleotide sequence ID" value="NZ_BMOY01000003.1"/>
</dbReference>
<dbReference type="AlphaFoldDB" id="A0A917K200"/>